<comment type="caution">
    <text evidence="4">The sequence shown here is derived from an EMBL/GenBank/DDBJ whole genome shotgun (WGS) entry which is preliminary data.</text>
</comment>
<dbReference type="PANTHER" id="PTHR40055:SF1">
    <property type="entry name" value="TRANSCRIPTIONAL REGULATOR YGIV-RELATED"/>
    <property type="match status" value="1"/>
</dbReference>
<evidence type="ECO:0000313" key="4">
    <source>
        <dbReference type="EMBL" id="RQP25335.1"/>
    </source>
</evidence>
<reference evidence="4 5" key="2">
    <citation type="submission" date="2018-12" db="EMBL/GenBank/DDBJ databases">
        <title>Rhizobacter gummiphilus sp. nov., a rubber-degrading bacterium isolated from the soil of a botanical garden in Japan.</title>
        <authorList>
            <person name="Shunsuke S.S."/>
        </authorList>
    </citation>
    <scope>NUCLEOTIDE SEQUENCE [LARGE SCALE GENOMIC DNA]</scope>
    <source>
        <strain evidence="4 5">S-16</strain>
    </source>
</reference>
<dbReference type="InterPro" id="IPR050908">
    <property type="entry name" value="SmbC-like"/>
</dbReference>
<dbReference type="SMART" id="SM00871">
    <property type="entry name" value="AraC_E_bind"/>
    <property type="match status" value="1"/>
</dbReference>
<dbReference type="SUPFAM" id="SSF46689">
    <property type="entry name" value="Homeodomain-like"/>
    <property type="match status" value="2"/>
</dbReference>
<dbReference type="PROSITE" id="PS01124">
    <property type="entry name" value="HTH_ARAC_FAMILY_2"/>
    <property type="match status" value="1"/>
</dbReference>
<dbReference type="InterPro" id="IPR011256">
    <property type="entry name" value="Reg_factor_effector_dom_sf"/>
</dbReference>
<dbReference type="Gene3D" id="1.10.10.60">
    <property type="entry name" value="Homeodomain-like"/>
    <property type="match status" value="2"/>
</dbReference>
<accession>A0A3N7K327</accession>
<dbReference type="InterPro" id="IPR018060">
    <property type="entry name" value="HTH_AraC"/>
</dbReference>
<sequence>MNSRQAYIARINRVIDHIDANLAEPLDLETLSAVAHFSAFHFHRVFRAMTGETLGDWVRRRRLETAAGRLLSSPDLAASSIGFDVGFASPEVFTRAFRAHFKVTPGAWRRGAHRGWAQEHQQRLSKIHQSLSNEHQSVAQAFRHDPDLWPSGRLEPTGGQPMNVVVKNLNETRVAYMRSIGPYGGTEIPRLWQRFAAWCGEHGLMNPRRVMYGISQDNPEVTAPEKCRYDACIEVDASFKPTGEVGIATIAGGRYACAKFVGTTAQIHGAWNELCEWLPDSGYQVDDRLAIEVYGLDFVMDETTGAFNCDLCMPVKAM</sequence>
<dbReference type="SMART" id="SM00342">
    <property type="entry name" value="HTH_ARAC"/>
    <property type="match status" value="1"/>
</dbReference>
<dbReference type="InterPro" id="IPR029442">
    <property type="entry name" value="GyrI-like"/>
</dbReference>
<dbReference type="InterPro" id="IPR009057">
    <property type="entry name" value="Homeodomain-like_sf"/>
</dbReference>
<dbReference type="GO" id="GO:0003700">
    <property type="term" value="F:DNA-binding transcription factor activity"/>
    <property type="evidence" value="ECO:0007669"/>
    <property type="project" value="InterPro"/>
</dbReference>
<feature type="domain" description="HTH araC/xylS-type" evidence="3">
    <location>
        <begin position="12"/>
        <end position="111"/>
    </location>
</feature>
<dbReference type="AlphaFoldDB" id="A0A3N7K327"/>
<evidence type="ECO:0000256" key="2">
    <source>
        <dbReference type="ARBA" id="ARBA00023163"/>
    </source>
</evidence>
<gene>
    <name evidence="4" type="ORF">DZC73_10940</name>
</gene>
<dbReference type="Pfam" id="PF12833">
    <property type="entry name" value="HTH_18"/>
    <property type="match status" value="1"/>
</dbReference>
<keyword evidence="1" id="KW-0805">Transcription regulation</keyword>
<dbReference type="InterPro" id="IPR010499">
    <property type="entry name" value="AraC_E-bd"/>
</dbReference>
<dbReference type="SUPFAM" id="SSF55136">
    <property type="entry name" value="Probable bacterial effector-binding domain"/>
    <property type="match status" value="1"/>
</dbReference>
<keyword evidence="5" id="KW-1185">Reference proteome</keyword>
<keyword evidence="2" id="KW-0804">Transcription</keyword>
<dbReference type="OrthoDB" id="282744at2"/>
<dbReference type="PANTHER" id="PTHR40055">
    <property type="entry name" value="TRANSCRIPTIONAL REGULATOR YGIV-RELATED"/>
    <property type="match status" value="1"/>
</dbReference>
<evidence type="ECO:0000259" key="3">
    <source>
        <dbReference type="PROSITE" id="PS01124"/>
    </source>
</evidence>
<name>A0A3N7K327_9BURK</name>
<dbReference type="Pfam" id="PF06445">
    <property type="entry name" value="GyrI-like"/>
    <property type="match status" value="1"/>
</dbReference>
<evidence type="ECO:0000256" key="1">
    <source>
        <dbReference type="ARBA" id="ARBA00023015"/>
    </source>
</evidence>
<dbReference type="GO" id="GO:0043565">
    <property type="term" value="F:sequence-specific DNA binding"/>
    <property type="evidence" value="ECO:0007669"/>
    <property type="project" value="InterPro"/>
</dbReference>
<reference evidence="4 5" key="1">
    <citation type="submission" date="2018-08" db="EMBL/GenBank/DDBJ databases">
        <authorList>
            <person name="Khan S.A."/>
            <person name="Jeon C.O."/>
            <person name="Chun B.H."/>
            <person name="Jeong S.E."/>
        </authorList>
    </citation>
    <scope>NUCLEOTIDE SEQUENCE [LARGE SCALE GENOMIC DNA]</scope>
    <source>
        <strain evidence="4 5">S-16</strain>
    </source>
</reference>
<dbReference type="Proteomes" id="UP000267464">
    <property type="component" value="Unassembled WGS sequence"/>
</dbReference>
<protein>
    <submittedName>
        <fullName evidence="4">AraC family transcriptional regulator</fullName>
    </submittedName>
</protein>
<organism evidence="4 5">
    <name type="scientific">Piscinibacter terrae</name>
    <dbReference type="NCBI Taxonomy" id="2496871"/>
    <lineage>
        <taxon>Bacteria</taxon>
        <taxon>Pseudomonadati</taxon>
        <taxon>Pseudomonadota</taxon>
        <taxon>Betaproteobacteria</taxon>
        <taxon>Burkholderiales</taxon>
        <taxon>Sphaerotilaceae</taxon>
        <taxon>Piscinibacter</taxon>
    </lineage>
</organism>
<evidence type="ECO:0000313" key="5">
    <source>
        <dbReference type="Proteomes" id="UP000267464"/>
    </source>
</evidence>
<dbReference type="RefSeq" id="WP_124540245.1">
    <property type="nucleotide sequence ID" value="NZ_QUSW01000002.1"/>
</dbReference>
<proteinExistence type="predicted"/>
<dbReference type="EMBL" id="QUSW01000002">
    <property type="protein sequence ID" value="RQP25335.1"/>
    <property type="molecule type" value="Genomic_DNA"/>
</dbReference>
<dbReference type="Gene3D" id="3.20.80.10">
    <property type="entry name" value="Regulatory factor, effector binding domain"/>
    <property type="match status" value="1"/>
</dbReference>